<protein>
    <recommendedName>
        <fullName evidence="3">Circularly permuted ATP-grasp type 2</fullName>
    </recommendedName>
</protein>
<organism evidence="1 2">
    <name type="scientific">Flavobacterium segetis</name>
    <dbReference type="NCBI Taxonomy" id="271157"/>
    <lineage>
        <taxon>Bacteria</taxon>
        <taxon>Pseudomonadati</taxon>
        <taxon>Bacteroidota</taxon>
        <taxon>Flavobacteriia</taxon>
        <taxon>Flavobacteriales</taxon>
        <taxon>Flavobacteriaceae</taxon>
        <taxon>Flavobacterium</taxon>
    </lineage>
</organism>
<dbReference type="Proteomes" id="UP000184036">
    <property type="component" value="Unassembled WGS sequence"/>
</dbReference>
<gene>
    <name evidence="1" type="ORF">SAMN05444396_106181</name>
</gene>
<dbReference type="OrthoDB" id="108192at2"/>
<evidence type="ECO:0000313" key="1">
    <source>
        <dbReference type="EMBL" id="SHG23868.1"/>
    </source>
</evidence>
<accession>A0A1M5I690</accession>
<dbReference type="AlphaFoldDB" id="A0A1M5I690"/>
<evidence type="ECO:0000313" key="2">
    <source>
        <dbReference type="Proteomes" id="UP000184036"/>
    </source>
</evidence>
<evidence type="ECO:0008006" key="3">
    <source>
        <dbReference type="Google" id="ProtNLM"/>
    </source>
</evidence>
<proteinExistence type="predicted"/>
<sequence>MISKYRELFNAQFSDKKYQDFKNDIASDFNYLPTFRVAETPFFISKNLKQQLIEGCQEVITFIKQEEFKTLTDKSLELNHKVPNEDKHTTFLAIDFGICIENGEIVPKLIEVQGFPSLYNYQANLYEKFKNQYPFLEELTPFFDGIDNHKYQEILKEVICNSHPNENVILLEIEPEKQNTKIDFYYCNRDIGIPIICVTDLIKKDKQLFYRNSKGIEILVKRIYNRVIFDELNLRNDLKLNFHFTDDLDVEWAGHPNWFFRISKFILPYLKGKYFIGTTLLSELKEIPKDLENYVLKPLFSFSGTGVIFHLKKEDLENVIEKELYILQKKVNYIPIVQSLDGKVKAEVRVLCVWKKEDESPTLLCNLVRLSRGEMIGVKFNKDKDWVGGTLGLFESERLAEINL</sequence>
<keyword evidence="2" id="KW-1185">Reference proteome</keyword>
<dbReference type="RefSeq" id="WP_072991888.1">
    <property type="nucleotide sequence ID" value="NZ_FQWE01000006.1"/>
</dbReference>
<reference evidence="2" key="1">
    <citation type="submission" date="2016-11" db="EMBL/GenBank/DDBJ databases">
        <authorList>
            <person name="Varghese N."/>
            <person name="Submissions S."/>
        </authorList>
    </citation>
    <scope>NUCLEOTIDE SEQUENCE [LARGE SCALE GENOMIC DNA]</scope>
    <source>
        <strain evidence="2">DSM 19741</strain>
    </source>
</reference>
<dbReference type="STRING" id="271157.SAMN05444396_106181"/>
<dbReference type="SUPFAM" id="SSF56059">
    <property type="entry name" value="Glutathione synthetase ATP-binding domain-like"/>
    <property type="match status" value="1"/>
</dbReference>
<dbReference type="EMBL" id="FQWE01000006">
    <property type="protein sequence ID" value="SHG23868.1"/>
    <property type="molecule type" value="Genomic_DNA"/>
</dbReference>
<name>A0A1M5I690_9FLAO</name>